<dbReference type="Gene3D" id="1.50.10.10">
    <property type="match status" value="1"/>
</dbReference>
<dbReference type="InterPro" id="IPR049046">
    <property type="entry name" value="Beta-AFase-like_GH127_middle"/>
</dbReference>
<dbReference type="Pfam" id="PF20736">
    <property type="entry name" value="Glyco_hydro127M"/>
    <property type="match status" value="1"/>
</dbReference>
<dbReference type="Proteomes" id="UP000236732">
    <property type="component" value="Unassembled WGS sequence"/>
</dbReference>
<evidence type="ECO:0000313" key="5">
    <source>
        <dbReference type="EMBL" id="SEG96756.1"/>
    </source>
</evidence>
<dbReference type="RefSeq" id="WP_103959670.1">
    <property type="nucleotide sequence ID" value="NZ_FNVT01000010.1"/>
</dbReference>
<feature type="domain" description="Non-reducing end beta-L-arabinofuranosidase-like GH127 middle" evidence="3">
    <location>
        <begin position="433"/>
        <end position="523"/>
    </location>
</feature>
<evidence type="ECO:0000256" key="1">
    <source>
        <dbReference type="SAM" id="MobiDB-lite"/>
    </source>
</evidence>
<dbReference type="AlphaFoldDB" id="A0A1H6EIH8"/>
<dbReference type="OrthoDB" id="9757939at2"/>
<evidence type="ECO:0000313" key="6">
    <source>
        <dbReference type="Proteomes" id="UP000236732"/>
    </source>
</evidence>
<dbReference type="InterPro" id="IPR012878">
    <property type="entry name" value="Beta-AFase-like_GH127_cat"/>
</dbReference>
<evidence type="ECO:0000259" key="2">
    <source>
        <dbReference type="Pfam" id="PF07944"/>
    </source>
</evidence>
<evidence type="ECO:0008006" key="7">
    <source>
        <dbReference type="Google" id="ProtNLM"/>
    </source>
</evidence>
<sequence>MTSLKPAVNPSATPPSFAGPAAPAPGAIAALHPLRLDQVRLDDGGLLGRWRRRNAEETLPHCLERLESSGNLGNLRAAADGTGREFAGMWFADSDVYKTLEAVLWELAATDDSSLRGFAEDTIGLLARAQQADGYLNSYFTLAEPDQRWVKPVWSHELYCAGHLIQAAVAAGRTGAGDKLVEVARRFADLLVERFSEVEEVCGHPEIETALAELYRLTGHRPYLDLARRFLDLRGHGLLPHGRFGPRYHQDHVPPREAREVAGHSVRQLYLLAGMVDVAVETGDRALLDAAGRLWDDAFRTRTYVTGAHGSRHRDEAYGDPYELPPDRAYAETCASIASFHVSWRLLLATGQARYADELERVLYNAVAPAVSQDGRHFFYSNPLQLRTGHANAGEEAAGHRLPWYSCACCPPNIARLMASLPGYLATGDADGLQIHLYATATLEAGPARVEMRTAYPWQGRVELAVTSDSSEPWTLALRVPSWCAAYSVLVDGEPARAAVDDGYLRLTRVWGSSTSVVLDLTMPVRQIRPHPRVDAVRGCVTLARGPLAYCLEQHDLPEGTVLEDVRLHRDGPFQAAEGDAAPIVITASGSVLDTGTTPLYDDRRERGGPRTSPLELTAVPYFLWGNRSEGPMRVWIPVADAG</sequence>
<keyword evidence="6" id="KW-1185">Reference proteome</keyword>
<dbReference type="InterPro" id="IPR049049">
    <property type="entry name" value="Beta-AFase-like_GH127_C"/>
</dbReference>
<accession>A0A1H6EIH8</accession>
<protein>
    <recommendedName>
        <fullName evidence="7">Glycoside hydrolase family 127 protein</fullName>
    </recommendedName>
</protein>
<dbReference type="PANTHER" id="PTHR43465:SF2">
    <property type="entry name" value="DUF1680 DOMAIN PROTEIN (AFU_ORTHOLOGUE AFUA_1G08910)"/>
    <property type="match status" value="1"/>
</dbReference>
<feature type="compositionally biased region" description="Low complexity" evidence="1">
    <location>
        <begin position="10"/>
        <end position="20"/>
    </location>
</feature>
<evidence type="ECO:0000259" key="3">
    <source>
        <dbReference type="Pfam" id="PF20736"/>
    </source>
</evidence>
<feature type="domain" description="Non-reducing end beta-L-arabinofuranosidase-like GH127 catalytic" evidence="2">
    <location>
        <begin position="38"/>
        <end position="422"/>
    </location>
</feature>
<feature type="domain" description="Non-reducing end beta-L-arabinofuranosidase-like GH127 C-terminal" evidence="4">
    <location>
        <begin position="525"/>
        <end position="638"/>
    </location>
</feature>
<gene>
    <name evidence="5" type="ORF">SAMN05444920_11073</name>
</gene>
<dbReference type="GO" id="GO:0005975">
    <property type="term" value="P:carbohydrate metabolic process"/>
    <property type="evidence" value="ECO:0007669"/>
    <property type="project" value="InterPro"/>
</dbReference>
<dbReference type="InterPro" id="IPR049174">
    <property type="entry name" value="Beta-AFase-like"/>
</dbReference>
<reference evidence="5 6" key="1">
    <citation type="submission" date="2016-10" db="EMBL/GenBank/DDBJ databases">
        <authorList>
            <person name="de Groot N.N."/>
        </authorList>
    </citation>
    <scope>NUCLEOTIDE SEQUENCE [LARGE SCALE GENOMIC DNA]</scope>
    <source>
        <strain evidence="5 6">CGMCC 4.7037</strain>
    </source>
</reference>
<evidence type="ECO:0000259" key="4">
    <source>
        <dbReference type="Pfam" id="PF20737"/>
    </source>
</evidence>
<dbReference type="SUPFAM" id="SSF48208">
    <property type="entry name" value="Six-hairpin glycosidases"/>
    <property type="match status" value="1"/>
</dbReference>
<name>A0A1H6EIH8_9ACTN</name>
<dbReference type="InterPro" id="IPR008928">
    <property type="entry name" value="6-hairpin_glycosidase_sf"/>
</dbReference>
<dbReference type="PANTHER" id="PTHR43465">
    <property type="entry name" value="DUF1680 DOMAIN PROTEIN (AFU_ORTHOLOGUE AFUA_1G08910)"/>
    <property type="match status" value="1"/>
</dbReference>
<dbReference type="EMBL" id="FNVT01000010">
    <property type="protein sequence ID" value="SEG96756.1"/>
    <property type="molecule type" value="Genomic_DNA"/>
</dbReference>
<feature type="region of interest" description="Disordered" evidence="1">
    <location>
        <begin position="1"/>
        <end position="20"/>
    </location>
</feature>
<dbReference type="Pfam" id="PF20737">
    <property type="entry name" value="Glyco_hydro127C"/>
    <property type="match status" value="1"/>
</dbReference>
<proteinExistence type="predicted"/>
<organism evidence="5 6">
    <name type="scientific">Nonomuraea solani</name>
    <dbReference type="NCBI Taxonomy" id="1144553"/>
    <lineage>
        <taxon>Bacteria</taxon>
        <taxon>Bacillati</taxon>
        <taxon>Actinomycetota</taxon>
        <taxon>Actinomycetes</taxon>
        <taxon>Streptosporangiales</taxon>
        <taxon>Streptosporangiaceae</taxon>
        <taxon>Nonomuraea</taxon>
    </lineage>
</organism>
<dbReference type="Pfam" id="PF07944">
    <property type="entry name" value="Beta-AFase-like_GH127_cat"/>
    <property type="match status" value="1"/>
</dbReference>
<dbReference type="InterPro" id="IPR012341">
    <property type="entry name" value="6hp_glycosidase-like_sf"/>
</dbReference>